<dbReference type="KEGG" id="nce:NCER_102514"/>
<dbReference type="STRING" id="578460.C4VC52"/>
<dbReference type="EMBL" id="ACOL01002042">
    <property type="protein sequence ID" value="EEQ81200.1"/>
    <property type="molecule type" value="Genomic_DNA"/>
</dbReference>
<accession>C4VC52</accession>
<gene>
    <name evidence="2" type="ORF">NCER_102514</name>
</gene>
<dbReference type="InterPro" id="IPR024445">
    <property type="entry name" value="Tnp_ISXO2-like"/>
</dbReference>
<name>C4VC52_VAIC1</name>
<dbReference type="AlphaFoldDB" id="C4VC52"/>
<dbReference type="HOGENOM" id="CLU_044348_0_3_1"/>
<dbReference type="OrthoDB" id="2193678at2759"/>
<dbReference type="Proteomes" id="UP000009082">
    <property type="component" value="Unassembled WGS sequence"/>
</dbReference>
<dbReference type="SMART" id="SM01126">
    <property type="entry name" value="DDE_Tnp_IS1595"/>
    <property type="match status" value="1"/>
</dbReference>
<dbReference type="Pfam" id="PF12762">
    <property type="entry name" value="DDE_Tnp_IS1595"/>
    <property type="match status" value="1"/>
</dbReference>
<organism evidence="3">
    <name type="scientific">Vairimorpha ceranae (strain BRL01)</name>
    <name type="common">Microsporidian parasite</name>
    <name type="synonym">Nosema ceranae</name>
    <dbReference type="NCBI Taxonomy" id="578460"/>
    <lineage>
        <taxon>Eukaryota</taxon>
        <taxon>Fungi</taxon>
        <taxon>Fungi incertae sedis</taxon>
        <taxon>Microsporidia</taxon>
        <taxon>Nosematidae</taxon>
        <taxon>Vairimorpha</taxon>
    </lineage>
</organism>
<evidence type="ECO:0000313" key="2">
    <source>
        <dbReference type="EMBL" id="EEQ81200.1"/>
    </source>
</evidence>
<feature type="domain" description="ISXO2-like transposase" evidence="1">
    <location>
        <begin position="2"/>
        <end position="143"/>
    </location>
</feature>
<evidence type="ECO:0000313" key="3">
    <source>
        <dbReference type="Proteomes" id="UP000009082"/>
    </source>
</evidence>
<dbReference type="InterPro" id="IPR053164">
    <property type="entry name" value="IS1016-like_transposase"/>
</dbReference>
<dbReference type="PANTHER" id="PTHR47163">
    <property type="entry name" value="DDE_TNP_IS1595 DOMAIN-CONTAINING PROTEIN"/>
    <property type="match status" value="1"/>
</dbReference>
<sequence length="162" mass="19243">MRRREIIEINESKFGKRKYNRGHSVEGIWVFGAVEWVTRNILLVPVERKSREVLEEIIFRSIDKNSVVYSDCWKAYRNLGNHFYKHCTVNHSKKFVRYSADGSIHTNSIEGNWSAVKRKFPVKCKTSRLIDLHLLRFILFRNDTCPKLSKLLVLSLFHNYKK</sequence>
<dbReference type="PANTHER" id="PTHR47163:SF2">
    <property type="entry name" value="SI:DKEY-17M8.2"/>
    <property type="match status" value="1"/>
</dbReference>
<protein>
    <recommendedName>
        <fullName evidence="1">ISXO2-like transposase domain-containing protein</fullName>
    </recommendedName>
</protein>
<reference evidence="3" key="1">
    <citation type="journal article" date="2009" name="PLoS Pathog.">
        <title>Genomic analyses of the microsporidian Nosema ceranae, an emergent pathogen of honey bees.</title>
        <authorList>
            <person name="Cornman R.S."/>
            <person name="Chen Y.P."/>
            <person name="Schatz M.C."/>
            <person name="Street C."/>
            <person name="Zhao Y."/>
            <person name="Desany B."/>
            <person name="Egholm M."/>
            <person name="Hutchison S."/>
            <person name="Pettis J.S."/>
            <person name="Lipkin W.I."/>
            <person name="Evans J.D."/>
        </authorList>
    </citation>
    <scope>NUCLEOTIDE SEQUENCE [LARGE SCALE GENOMIC DNA]</scope>
    <source>
        <strain evidence="3">BRL01</strain>
    </source>
</reference>
<dbReference type="OMA" id="HNETHRN"/>
<dbReference type="InParanoid" id="C4VC52"/>
<proteinExistence type="predicted"/>
<dbReference type="VEuPathDB" id="MicrosporidiaDB:NCER_102514"/>
<evidence type="ECO:0000259" key="1">
    <source>
        <dbReference type="SMART" id="SM01126"/>
    </source>
</evidence>